<name>A0A6M5YDB9_9BACT</name>
<keyword evidence="4" id="KW-1185">Reference proteome</keyword>
<dbReference type="EMBL" id="CP053435">
    <property type="protein sequence ID" value="QJW90962.1"/>
    <property type="molecule type" value="Genomic_DNA"/>
</dbReference>
<evidence type="ECO:0000313" key="4">
    <source>
        <dbReference type="Proteomes" id="UP000502756"/>
    </source>
</evidence>
<evidence type="ECO:0000259" key="2">
    <source>
        <dbReference type="Pfam" id="PF06439"/>
    </source>
</evidence>
<dbReference type="Gene3D" id="2.60.120.560">
    <property type="entry name" value="Exo-inulinase, domain 1"/>
    <property type="match status" value="1"/>
</dbReference>
<feature type="domain" description="3-keto-alpha-glucoside-1,2-lyase/3-keto-2-hydroxy-glucal hydratase" evidence="2">
    <location>
        <begin position="57"/>
        <end position="240"/>
    </location>
</feature>
<dbReference type="InterPro" id="IPR010496">
    <property type="entry name" value="AL/BT2_dom"/>
</dbReference>
<feature type="signal peptide" evidence="1">
    <location>
        <begin position="1"/>
        <end position="21"/>
    </location>
</feature>
<dbReference type="Proteomes" id="UP000502756">
    <property type="component" value="Chromosome"/>
</dbReference>
<dbReference type="KEGG" id="stae:HNV11_17050"/>
<dbReference type="Pfam" id="PF06439">
    <property type="entry name" value="3keto-disac_hyd"/>
    <property type="match status" value="1"/>
</dbReference>
<gene>
    <name evidence="3" type="ORF">HNV11_17050</name>
</gene>
<protein>
    <submittedName>
        <fullName evidence="3">DUF1080 domain-containing protein</fullName>
    </submittedName>
</protein>
<organism evidence="3 4">
    <name type="scientific">Spirosoma taeanense</name>
    <dbReference type="NCBI Taxonomy" id="2735870"/>
    <lineage>
        <taxon>Bacteria</taxon>
        <taxon>Pseudomonadati</taxon>
        <taxon>Bacteroidota</taxon>
        <taxon>Cytophagia</taxon>
        <taxon>Cytophagales</taxon>
        <taxon>Cytophagaceae</taxon>
        <taxon>Spirosoma</taxon>
    </lineage>
</organism>
<evidence type="ECO:0000313" key="3">
    <source>
        <dbReference type="EMBL" id="QJW90962.1"/>
    </source>
</evidence>
<dbReference type="AlphaFoldDB" id="A0A6M5YDB9"/>
<feature type="chain" id="PRO_5026877846" evidence="1">
    <location>
        <begin position="22"/>
        <end position="625"/>
    </location>
</feature>
<evidence type="ECO:0000256" key="1">
    <source>
        <dbReference type="SAM" id="SignalP"/>
    </source>
</evidence>
<proteinExistence type="predicted"/>
<dbReference type="RefSeq" id="WP_171740807.1">
    <property type="nucleotide sequence ID" value="NZ_CP053435.1"/>
</dbReference>
<keyword evidence="1" id="KW-0732">Signal</keyword>
<reference evidence="3 4" key="1">
    <citation type="submission" date="2020-05" db="EMBL/GenBank/DDBJ databases">
        <title>Genome sequencing of Spirosoma sp. TS118.</title>
        <authorList>
            <person name="Lee J.-H."/>
            <person name="Jeong S."/>
            <person name="Zhao L."/>
            <person name="Jung J.-H."/>
            <person name="Kim M.-K."/>
            <person name="Lim S."/>
        </authorList>
    </citation>
    <scope>NUCLEOTIDE SEQUENCE [LARGE SCALE GENOMIC DNA]</scope>
    <source>
        <strain evidence="3 4">TS118</strain>
    </source>
</reference>
<sequence>MHRYFSCFLLGLCLPMLTAAAQPNELPSTAINLQNMNDFRPTGSNWKIVGDVFYDFNKTGKGSTKAGTGILVNDPSGKSKDQLFTKMEHGDIELELDFMMDKGSNSGIYLQGRYELQLLDSWGVKTPGAHDCGAIYERWDESRPEGQKGYQGHPPTQNVSKAPGLWQHYKIVFRAPRFNEKGEKIANARFLKVIQNGVTIHENIEVTGPTRGPALPDEKPTGPLVIQGDHGPVAFRNIRYKAYGIEPVTLTNLKLNAYEGKFASVADFNALTPKREMDISVLAHQAPGSRDKFGGRITGTIHIPRSGQYLLNLNLRWIPAETNPANPNGAGELSIANKPILSISGKDGGMASALVNLEAGDHPITLAYYKNFGLWYARSNDILLGIEGPGVQYTTLNQVIRAEDPVGEISVMARNEPVMQRGFINHHGVKHTHTISVGEPDLVNYTVDLQKGEFLQIWRGDFLETTPMWYGRGETQLGVPMGSVIELSGKPSLALLADQNAAWPDSNVTYNNLGYDIDKAGRPVFKYKLGAVNVQESLASTDDGRKLSHTFTVTGDQPLWCRVAEGRDITELPNGLYAINDKQYFIELPDKQKPVIRSTAQNTKELLLPVKATNNSGTVTYSIVW</sequence>
<accession>A0A6M5YDB9</accession>
<dbReference type="GO" id="GO:0016787">
    <property type="term" value="F:hydrolase activity"/>
    <property type="evidence" value="ECO:0007669"/>
    <property type="project" value="InterPro"/>
</dbReference>